<comment type="caution">
    <text evidence="1">The sequence shown here is derived from an EMBL/GenBank/DDBJ whole genome shotgun (WGS) entry which is preliminary data.</text>
</comment>
<dbReference type="Proteomes" id="UP001152604">
    <property type="component" value="Unassembled WGS sequence"/>
</dbReference>
<name>A0ABN8JIE9_9HYPH</name>
<gene>
    <name evidence="1" type="ORF">MES4922_130110</name>
</gene>
<organism evidence="1 2">
    <name type="scientific">Mesorhizobium ventifaucium</name>
    <dbReference type="NCBI Taxonomy" id="666020"/>
    <lineage>
        <taxon>Bacteria</taxon>
        <taxon>Pseudomonadati</taxon>
        <taxon>Pseudomonadota</taxon>
        <taxon>Alphaproteobacteria</taxon>
        <taxon>Hyphomicrobiales</taxon>
        <taxon>Phyllobacteriaceae</taxon>
        <taxon>Mesorhizobium</taxon>
    </lineage>
</organism>
<evidence type="ECO:0000313" key="1">
    <source>
        <dbReference type="EMBL" id="CAH2395706.1"/>
    </source>
</evidence>
<sequence>MLSMGNSVERNKPETVWKLYSGGRLMAFSALPLLTDPNVRCAPVLETTTIRLARANFETVSDA</sequence>
<proteinExistence type="predicted"/>
<evidence type="ECO:0000313" key="2">
    <source>
        <dbReference type="Proteomes" id="UP001152604"/>
    </source>
</evidence>
<accession>A0ABN8JIE9</accession>
<keyword evidence="2" id="KW-1185">Reference proteome</keyword>
<dbReference type="EMBL" id="CAKXZS010000005">
    <property type="protein sequence ID" value="CAH2395706.1"/>
    <property type="molecule type" value="Genomic_DNA"/>
</dbReference>
<evidence type="ECO:0008006" key="3">
    <source>
        <dbReference type="Google" id="ProtNLM"/>
    </source>
</evidence>
<protein>
    <recommendedName>
        <fullName evidence="3">Cyclic nucleotide-binding domain-containing protein</fullName>
    </recommendedName>
</protein>
<reference evidence="1" key="1">
    <citation type="submission" date="2022-03" db="EMBL/GenBank/DDBJ databases">
        <authorList>
            <person name="Brunel B."/>
        </authorList>
    </citation>
    <scope>NUCLEOTIDE SEQUENCE</scope>
    <source>
        <strain evidence="1">STM4922sample</strain>
    </source>
</reference>